<comment type="caution">
    <text evidence="1">The sequence shown here is derived from an EMBL/GenBank/DDBJ whole genome shotgun (WGS) entry which is preliminary data.</text>
</comment>
<reference evidence="1" key="2">
    <citation type="submission" date="2020-06" db="EMBL/GenBank/DDBJ databases">
        <authorList>
            <person name="Sheffer M."/>
        </authorList>
    </citation>
    <scope>NUCLEOTIDE SEQUENCE</scope>
</reference>
<evidence type="ECO:0000313" key="1">
    <source>
        <dbReference type="EMBL" id="KAF8791821.1"/>
    </source>
</evidence>
<dbReference type="EMBL" id="JABXBU010000003">
    <property type="protein sequence ID" value="KAF8791821.1"/>
    <property type="molecule type" value="Genomic_DNA"/>
</dbReference>
<protein>
    <submittedName>
        <fullName evidence="1">Protein giant-lens like protein</fullName>
    </submittedName>
</protein>
<evidence type="ECO:0000313" key="2">
    <source>
        <dbReference type="Proteomes" id="UP000807504"/>
    </source>
</evidence>
<sequence>MDSSVLLPCIPTMDIQLVDRTRQYKVCEKVDTLPTCRFFKDITWTHITSADNKFQQRVHCKCPENSTTYISGHDVKTTSQGVLYYYHFSCSPESGMRCRRKEPCRLFTVRKRYPVRSDPNPQICAGVHRKRLAHLITRILLCYPILILTVRRTAQGPKSGFCGNP</sequence>
<gene>
    <name evidence="1" type="ORF">HNY73_003498</name>
</gene>
<organism evidence="1 2">
    <name type="scientific">Argiope bruennichi</name>
    <name type="common">Wasp spider</name>
    <name type="synonym">Aranea bruennichi</name>
    <dbReference type="NCBI Taxonomy" id="94029"/>
    <lineage>
        <taxon>Eukaryota</taxon>
        <taxon>Metazoa</taxon>
        <taxon>Ecdysozoa</taxon>
        <taxon>Arthropoda</taxon>
        <taxon>Chelicerata</taxon>
        <taxon>Arachnida</taxon>
        <taxon>Araneae</taxon>
        <taxon>Araneomorphae</taxon>
        <taxon>Entelegynae</taxon>
        <taxon>Araneoidea</taxon>
        <taxon>Araneidae</taxon>
        <taxon>Argiope</taxon>
    </lineage>
</organism>
<dbReference type="Gene3D" id="2.20.20.160">
    <property type="match status" value="1"/>
</dbReference>
<proteinExistence type="predicted"/>
<dbReference type="AlphaFoldDB" id="A0A8T0FLC4"/>
<keyword evidence="2" id="KW-1185">Reference proteome</keyword>
<dbReference type="InterPro" id="IPR021633">
    <property type="entry name" value="Argos"/>
</dbReference>
<reference evidence="1" key="1">
    <citation type="journal article" date="2020" name="bioRxiv">
        <title>Chromosome-level reference genome of the European wasp spider Argiope bruennichi: a resource for studies on range expansion and evolutionary adaptation.</title>
        <authorList>
            <person name="Sheffer M.M."/>
            <person name="Hoppe A."/>
            <person name="Krehenwinkel H."/>
            <person name="Uhl G."/>
            <person name="Kuss A.W."/>
            <person name="Jensen L."/>
            <person name="Jensen C."/>
            <person name="Gillespie R.G."/>
            <person name="Hoff K.J."/>
            <person name="Prost S."/>
        </authorList>
    </citation>
    <scope>NUCLEOTIDE SEQUENCE</scope>
</reference>
<dbReference type="Gene3D" id="2.20.20.150">
    <property type="match status" value="1"/>
</dbReference>
<dbReference type="Pfam" id="PF11581">
    <property type="entry name" value="Argos"/>
    <property type="match status" value="1"/>
</dbReference>
<name>A0A8T0FLC4_ARGBR</name>
<dbReference type="Proteomes" id="UP000807504">
    <property type="component" value="Unassembled WGS sequence"/>
</dbReference>
<accession>A0A8T0FLC4</accession>